<proteinExistence type="predicted"/>
<evidence type="ECO:0000256" key="1">
    <source>
        <dbReference type="SAM" id="MobiDB-lite"/>
    </source>
</evidence>
<dbReference type="EMBL" id="VSRR010041792">
    <property type="protein sequence ID" value="MPC75756.1"/>
    <property type="molecule type" value="Genomic_DNA"/>
</dbReference>
<comment type="caution">
    <text evidence="2">The sequence shown here is derived from an EMBL/GenBank/DDBJ whole genome shotgun (WGS) entry which is preliminary data.</text>
</comment>
<keyword evidence="3" id="KW-1185">Reference proteome</keyword>
<dbReference type="Proteomes" id="UP000324222">
    <property type="component" value="Unassembled WGS sequence"/>
</dbReference>
<evidence type="ECO:0000313" key="3">
    <source>
        <dbReference type="Proteomes" id="UP000324222"/>
    </source>
</evidence>
<accession>A0A5B7I1C6</accession>
<feature type="compositionally biased region" description="Low complexity" evidence="1">
    <location>
        <begin position="1"/>
        <end position="18"/>
    </location>
</feature>
<protein>
    <submittedName>
        <fullName evidence="2">Uncharacterized protein</fullName>
    </submittedName>
</protein>
<name>A0A5B7I1C6_PORTR</name>
<feature type="region of interest" description="Disordered" evidence="1">
    <location>
        <begin position="1"/>
        <end position="66"/>
    </location>
</feature>
<evidence type="ECO:0000313" key="2">
    <source>
        <dbReference type="EMBL" id="MPC75756.1"/>
    </source>
</evidence>
<sequence length="66" mass="6980">MFHPPVGMTSVGVSTSSTPLPARLGQVRGRCGAGACSPCGSQSRSSQRHLRQTRDLPNNHAEHQAL</sequence>
<reference evidence="2 3" key="1">
    <citation type="submission" date="2019-05" db="EMBL/GenBank/DDBJ databases">
        <title>Another draft genome of Portunus trituberculatus and its Hox gene families provides insights of decapod evolution.</title>
        <authorList>
            <person name="Jeong J.-H."/>
            <person name="Song I."/>
            <person name="Kim S."/>
            <person name="Choi T."/>
            <person name="Kim D."/>
            <person name="Ryu S."/>
            <person name="Kim W."/>
        </authorList>
    </citation>
    <scope>NUCLEOTIDE SEQUENCE [LARGE SCALE GENOMIC DNA]</scope>
    <source>
        <tissue evidence="2">Muscle</tissue>
    </source>
</reference>
<organism evidence="2 3">
    <name type="scientific">Portunus trituberculatus</name>
    <name type="common">Swimming crab</name>
    <name type="synonym">Neptunus trituberculatus</name>
    <dbReference type="NCBI Taxonomy" id="210409"/>
    <lineage>
        <taxon>Eukaryota</taxon>
        <taxon>Metazoa</taxon>
        <taxon>Ecdysozoa</taxon>
        <taxon>Arthropoda</taxon>
        <taxon>Crustacea</taxon>
        <taxon>Multicrustacea</taxon>
        <taxon>Malacostraca</taxon>
        <taxon>Eumalacostraca</taxon>
        <taxon>Eucarida</taxon>
        <taxon>Decapoda</taxon>
        <taxon>Pleocyemata</taxon>
        <taxon>Brachyura</taxon>
        <taxon>Eubrachyura</taxon>
        <taxon>Portunoidea</taxon>
        <taxon>Portunidae</taxon>
        <taxon>Portuninae</taxon>
        <taxon>Portunus</taxon>
    </lineage>
</organism>
<dbReference type="AlphaFoldDB" id="A0A5B7I1C6"/>
<gene>
    <name evidence="2" type="ORF">E2C01_070151</name>
</gene>